<sequence length="122" mass="13768">MSHASSPAPLKNPWNSDKFATIKDEIRALRYYKRRDSDPSDPTMLTFELVSAGRRIATGRDPRSARENIAMSNVNKRYDELKGSQLGQKLIKEVIAEEEAVEAANQKLLQDSWSTAEVRCLS</sequence>
<keyword evidence="2" id="KW-1185">Reference proteome</keyword>
<proteinExistence type="predicted"/>
<gene>
    <name evidence="1" type="ORF">M407DRAFT_6342</name>
</gene>
<dbReference type="Proteomes" id="UP000054248">
    <property type="component" value="Unassembled WGS sequence"/>
</dbReference>
<evidence type="ECO:0000313" key="2">
    <source>
        <dbReference type="Proteomes" id="UP000054248"/>
    </source>
</evidence>
<protein>
    <submittedName>
        <fullName evidence="1">Uncharacterized protein</fullName>
    </submittedName>
</protein>
<dbReference type="AlphaFoldDB" id="A0A0C3M6J6"/>
<accession>A0A0C3M6J6</accession>
<reference evidence="2" key="2">
    <citation type="submission" date="2015-01" db="EMBL/GenBank/DDBJ databases">
        <title>Evolutionary Origins and Diversification of the Mycorrhizal Mutualists.</title>
        <authorList>
            <consortium name="DOE Joint Genome Institute"/>
            <consortium name="Mycorrhizal Genomics Consortium"/>
            <person name="Kohler A."/>
            <person name="Kuo A."/>
            <person name="Nagy L.G."/>
            <person name="Floudas D."/>
            <person name="Copeland A."/>
            <person name="Barry K.W."/>
            <person name="Cichocki N."/>
            <person name="Veneault-Fourrey C."/>
            <person name="LaButti K."/>
            <person name="Lindquist E.A."/>
            <person name="Lipzen A."/>
            <person name="Lundell T."/>
            <person name="Morin E."/>
            <person name="Murat C."/>
            <person name="Riley R."/>
            <person name="Ohm R."/>
            <person name="Sun H."/>
            <person name="Tunlid A."/>
            <person name="Henrissat B."/>
            <person name="Grigoriev I.V."/>
            <person name="Hibbett D.S."/>
            <person name="Martin F."/>
        </authorList>
    </citation>
    <scope>NUCLEOTIDE SEQUENCE [LARGE SCALE GENOMIC DNA]</scope>
    <source>
        <strain evidence="2">MUT 4182</strain>
    </source>
</reference>
<dbReference type="HOGENOM" id="CLU_2185897_0_0_1"/>
<organism evidence="1 2">
    <name type="scientific">Tulasnella calospora MUT 4182</name>
    <dbReference type="NCBI Taxonomy" id="1051891"/>
    <lineage>
        <taxon>Eukaryota</taxon>
        <taxon>Fungi</taxon>
        <taxon>Dikarya</taxon>
        <taxon>Basidiomycota</taxon>
        <taxon>Agaricomycotina</taxon>
        <taxon>Agaricomycetes</taxon>
        <taxon>Cantharellales</taxon>
        <taxon>Tulasnellaceae</taxon>
        <taxon>Tulasnella</taxon>
    </lineage>
</organism>
<evidence type="ECO:0000313" key="1">
    <source>
        <dbReference type="EMBL" id="KIO29272.1"/>
    </source>
</evidence>
<name>A0A0C3M6J6_9AGAM</name>
<dbReference type="EMBL" id="KN822985">
    <property type="protein sequence ID" value="KIO29272.1"/>
    <property type="molecule type" value="Genomic_DNA"/>
</dbReference>
<reference evidence="1 2" key="1">
    <citation type="submission" date="2014-04" db="EMBL/GenBank/DDBJ databases">
        <authorList>
            <consortium name="DOE Joint Genome Institute"/>
            <person name="Kuo A."/>
            <person name="Girlanda M."/>
            <person name="Perotto S."/>
            <person name="Kohler A."/>
            <person name="Nagy L.G."/>
            <person name="Floudas D."/>
            <person name="Copeland A."/>
            <person name="Barry K.W."/>
            <person name="Cichocki N."/>
            <person name="Veneault-Fourrey C."/>
            <person name="LaButti K."/>
            <person name="Lindquist E.A."/>
            <person name="Lipzen A."/>
            <person name="Lundell T."/>
            <person name="Morin E."/>
            <person name="Murat C."/>
            <person name="Sun H."/>
            <person name="Tunlid A."/>
            <person name="Henrissat B."/>
            <person name="Grigoriev I.V."/>
            <person name="Hibbett D.S."/>
            <person name="Martin F."/>
            <person name="Nordberg H.P."/>
            <person name="Cantor M.N."/>
            <person name="Hua S.X."/>
        </authorList>
    </citation>
    <scope>NUCLEOTIDE SEQUENCE [LARGE SCALE GENOMIC DNA]</scope>
    <source>
        <strain evidence="1 2">MUT 4182</strain>
    </source>
</reference>